<protein>
    <submittedName>
        <fullName evidence="1">Uncharacterized protein</fullName>
    </submittedName>
</protein>
<name>A0A7J9B7T7_GOSGO</name>
<reference evidence="1 2" key="1">
    <citation type="journal article" date="2019" name="Genome Biol. Evol.">
        <title>Insights into the evolution of the New World diploid cottons (Gossypium, subgenus Houzingenia) based on genome sequencing.</title>
        <authorList>
            <person name="Grover C.E."/>
            <person name="Arick M.A. 2nd"/>
            <person name="Thrash A."/>
            <person name="Conover J.L."/>
            <person name="Sanders W.S."/>
            <person name="Peterson D.G."/>
            <person name="Frelichowski J.E."/>
            <person name="Scheffler J.A."/>
            <person name="Scheffler B.E."/>
            <person name="Wendel J.F."/>
        </authorList>
    </citation>
    <scope>NUCLEOTIDE SEQUENCE [LARGE SCALE GENOMIC DNA]</scope>
    <source>
        <strain evidence="1">5</strain>
        <tissue evidence="1">Leaf</tissue>
    </source>
</reference>
<organism evidence="1 2">
    <name type="scientific">Gossypium gossypioides</name>
    <name type="common">Mexican cotton</name>
    <name type="synonym">Selera gossypioides</name>
    <dbReference type="NCBI Taxonomy" id="34282"/>
    <lineage>
        <taxon>Eukaryota</taxon>
        <taxon>Viridiplantae</taxon>
        <taxon>Streptophyta</taxon>
        <taxon>Embryophyta</taxon>
        <taxon>Tracheophyta</taxon>
        <taxon>Spermatophyta</taxon>
        <taxon>Magnoliopsida</taxon>
        <taxon>eudicotyledons</taxon>
        <taxon>Gunneridae</taxon>
        <taxon>Pentapetalae</taxon>
        <taxon>rosids</taxon>
        <taxon>malvids</taxon>
        <taxon>Malvales</taxon>
        <taxon>Malvaceae</taxon>
        <taxon>Malvoideae</taxon>
        <taxon>Gossypium</taxon>
    </lineage>
</organism>
<dbReference type="AlphaFoldDB" id="A0A7J9B7T7"/>
<evidence type="ECO:0000313" key="2">
    <source>
        <dbReference type="Proteomes" id="UP000593579"/>
    </source>
</evidence>
<gene>
    <name evidence="1" type="ORF">Gogos_016473</name>
</gene>
<keyword evidence="2" id="KW-1185">Reference proteome</keyword>
<comment type="caution">
    <text evidence="1">The sequence shown here is derived from an EMBL/GenBank/DDBJ whole genome shotgun (WGS) entry which is preliminary data.</text>
</comment>
<proteinExistence type="predicted"/>
<accession>A0A7J9B7T7</accession>
<dbReference type="EMBL" id="JABEZY010000001">
    <property type="protein sequence ID" value="MBA0732375.1"/>
    <property type="molecule type" value="Genomic_DNA"/>
</dbReference>
<evidence type="ECO:0000313" key="1">
    <source>
        <dbReference type="EMBL" id="MBA0732375.1"/>
    </source>
</evidence>
<sequence>MTVSDFYSLHRDYQMRIGTPKETLCLLYLQTKIPVISISPPFGSFAEVKGIVAFIELHS</sequence>
<dbReference type="OrthoDB" id="10509478at2759"/>
<dbReference type="Proteomes" id="UP000593579">
    <property type="component" value="Unassembled WGS sequence"/>
</dbReference>